<dbReference type="CDD" id="cd17535">
    <property type="entry name" value="REC_NarL-like"/>
    <property type="match status" value="1"/>
</dbReference>
<proteinExistence type="predicted"/>
<keyword evidence="3" id="KW-0238">DNA-binding</keyword>
<organism evidence="8 9">
    <name type="scientific">Mucilaginibacter gynuensis</name>
    <dbReference type="NCBI Taxonomy" id="1302236"/>
    <lineage>
        <taxon>Bacteria</taxon>
        <taxon>Pseudomonadati</taxon>
        <taxon>Bacteroidota</taxon>
        <taxon>Sphingobacteriia</taxon>
        <taxon>Sphingobacteriales</taxon>
        <taxon>Sphingobacteriaceae</taxon>
        <taxon>Mucilaginibacter</taxon>
    </lineage>
</organism>
<dbReference type="Proteomes" id="UP001500582">
    <property type="component" value="Unassembled WGS sequence"/>
</dbReference>
<dbReference type="RefSeq" id="WP_345211517.1">
    <property type="nucleotide sequence ID" value="NZ_BAABFT010000006.1"/>
</dbReference>
<reference evidence="9" key="1">
    <citation type="journal article" date="2019" name="Int. J. Syst. Evol. Microbiol.">
        <title>The Global Catalogue of Microorganisms (GCM) 10K type strain sequencing project: providing services to taxonomists for standard genome sequencing and annotation.</title>
        <authorList>
            <consortium name="The Broad Institute Genomics Platform"/>
            <consortium name="The Broad Institute Genome Sequencing Center for Infectious Disease"/>
            <person name="Wu L."/>
            <person name="Ma J."/>
        </authorList>
    </citation>
    <scope>NUCLEOTIDE SEQUENCE [LARGE SCALE GENOMIC DNA]</scope>
    <source>
        <strain evidence="9">JCM 17705</strain>
    </source>
</reference>
<dbReference type="SMART" id="SM00421">
    <property type="entry name" value="HTH_LUXR"/>
    <property type="match status" value="1"/>
</dbReference>
<dbReference type="Gene3D" id="3.40.50.2300">
    <property type="match status" value="1"/>
</dbReference>
<sequence>MEKITVSIVEDIPEIREGVRFIINQTRNFSCLSVYDNAGDACRGLLAEPPQLAIMDISLPDGTGLDCIRKLRAAGSAIQFMVFTIYEDSDQVFEALSAGASGYLLKNAAPEKITEALKELYDGGSPMSASIARKVVNSFRASEEQNKLSAREVEVLGLLAKGFLYKEIAAQLFISTGTIRQHIHHIYEKLHVQNRTEAVNKVFGKQG</sequence>
<dbReference type="PANTHER" id="PTHR43214">
    <property type="entry name" value="TWO-COMPONENT RESPONSE REGULATOR"/>
    <property type="match status" value="1"/>
</dbReference>
<dbReference type="InterPro" id="IPR016032">
    <property type="entry name" value="Sig_transdc_resp-reg_C-effctor"/>
</dbReference>
<evidence type="ECO:0000313" key="9">
    <source>
        <dbReference type="Proteomes" id="UP001500582"/>
    </source>
</evidence>
<keyword evidence="4" id="KW-0804">Transcription</keyword>
<dbReference type="InterPro" id="IPR011006">
    <property type="entry name" value="CheY-like_superfamily"/>
</dbReference>
<comment type="caution">
    <text evidence="8">The sequence shown here is derived from an EMBL/GenBank/DDBJ whole genome shotgun (WGS) entry which is preliminary data.</text>
</comment>
<evidence type="ECO:0000256" key="2">
    <source>
        <dbReference type="ARBA" id="ARBA00023015"/>
    </source>
</evidence>
<feature type="domain" description="Response regulatory" evidence="7">
    <location>
        <begin position="5"/>
        <end position="121"/>
    </location>
</feature>
<dbReference type="SMART" id="SM00448">
    <property type="entry name" value="REC"/>
    <property type="match status" value="1"/>
</dbReference>
<dbReference type="Pfam" id="PF00072">
    <property type="entry name" value="Response_reg"/>
    <property type="match status" value="1"/>
</dbReference>
<dbReference type="PANTHER" id="PTHR43214:SF41">
    <property type="entry name" value="NITRATE_NITRITE RESPONSE REGULATOR PROTEIN NARP"/>
    <property type="match status" value="1"/>
</dbReference>
<dbReference type="EMBL" id="BAABFT010000006">
    <property type="protein sequence ID" value="GAA4324368.1"/>
    <property type="molecule type" value="Genomic_DNA"/>
</dbReference>
<evidence type="ECO:0000256" key="3">
    <source>
        <dbReference type="ARBA" id="ARBA00023125"/>
    </source>
</evidence>
<dbReference type="Pfam" id="PF00196">
    <property type="entry name" value="GerE"/>
    <property type="match status" value="1"/>
</dbReference>
<keyword evidence="2" id="KW-0805">Transcription regulation</keyword>
<evidence type="ECO:0000313" key="8">
    <source>
        <dbReference type="EMBL" id="GAA4324368.1"/>
    </source>
</evidence>
<dbReference type="PROSITE" id="PS00622">
    <property type="entry name" value="HTH_LUXR_1"/>
    <property type="match status" value="1"/>
</dbReference>
<dbReference type="SUPFAM" id="SSF52172">
    <property type="entry name" value="CheY-like"/>
    <property type="match status" value="1"/>
</dbReference>
<dbReference type="PROSITE" id="PS50043">
    <property type="entry name" value="HTH_LUXR_2"/>
    <property type="match status" value="1"/>
</dbReference>
<dbReference type="PRINTS" id="PR00038">
    <property type="entry name" value="HTHLUXR"/>
</dbReference>
<dbReference type="InterPro" id="IPR000792">
    <property type="entry name" value="Tscrpt_reg_LuxR_C"/>
</dbReference>
<evidence type="ECO:0000259" key="7">
    <source>
        <dbReference type="PROSITE" id="PS50110"/>
    </source>
</evidence>
<dbReference type="InterPro" id="IPR039420">
    <property type="entry name" value="WalR-like"/>
</dbReference>
<evidence type="ECO:0000256" key="4">
    <source>
        <dbReference type="ARBA" id="ARBA00023163"/>
    </source>
</evidence>
<gene>
    <name evidence="8" type="ORF">GCM10023149_25920</name>
</gene>
<dbReference type="InterPro" id="IPR001789">
    <property type="entry name" value="Sig_transdc_resp-reg_receiver"/>
</dbReference>
<evidence type="ECO:0000256" key="1">
    <source>
        <dbReference type="ARBA" id="ARBA00022553"/>
    </source>
</evidence>
<accession>A0ABP8GHX8</accession>
<dbReference type="CDD" id="cd06170">
    <property type="entry name" value="LuxR_C_like"/>
    <property type="match status" value="1"/>
</dbReference>
<evidence type="ECO:0000259" key="6">
    <source>
        <dbReference type="PROSITE" id="PS50043"/>
    </source>
</evidence>
<dbReference type="SUPFAM" id="SSF46894">
    <property type="entry name" value="C-terminal effector domain of the bipartite response regulators"/>
    <property type="match status" value="1"/>
</dbReference>
<feature type="domain" description="HTH luxR-type" evidence="6">
    <location>
        <begin position="141"/>
        <end position="206"/>
    </location>
</feature>
<dbReference type="InterPro" id="IPR058245">
    <property type="entry name" value="NreC/VraR/RcsB-like_REC"/>
</dbReference>
<feature type="modified residue" description="4-aspartylphosphate" evidence="5">
    <location>
        <position position="56"/>
    </location>
</feature>
<dbReference type="PROSITE" id="PS50110">
    <property type="entry name" value="RESPONSE_REGULATORY"/>
    <property type="match status" value="1"/>
</dbReference>
<keyword evidence="1 5" id="KW-0597">Phosphoprotein</keyword>
<evidence type="ECO:0000256" key="5">
    <source>
        <dbReference type="PROSITE-ProRule" id="PRU00169"/>
    </source>
</evidence>
<keyword evidence="9" id="KW-1185">Reference proteome</keyword>
<name>A0ABP8GHX8_9SPHI</name>
<protein>
    <submittedName>
        <fullName evidence="8">Response regulator transcription factor</fullName>
    </submittedName>
</protein>